<proteinExistence type="predicted"/>
<organism evidence="1">
    <name type="scientific">marine sediment metagenome</name>
    <dbReference type="NCBI Taxonomy" id="412755"/>
    <lineage>
        <taxon>unclassified sequences</taxon>
        <taxon>metagenomes</taxon>
        <taxon>ecological metagenomes</taxon>
    </lineage>
</organism>
<accession>X1HS71</accession>
<sequence>FVMRWIGKMAMTQYYDARNEASVKLCKKIVDMIGNDYFLPTI</sequence>
<evidence type="ECO:0000313" key="1">
    <source>
        <dbReference type="EMBL" id="GAH59920.1"/>
    </source>
</evidence>
<feature type="non-terminal residue" evidence="1">
    <location>
        <position position="1"/>
    </location>
</feature>
<comment type="caution">
    <text evidence="1">The sequence shown here is derived from an EMBL/GenBank/DDBJ whole genome shotgun (WGS) entry which is preliminary data.</text>
</comment>
<dbReference type="EMBL" id="BARU01020061">
    <property type="protein sequence ID" value="GAH59920.1"/>
    <property type="molecule type" value="Genomic_DNA"/>
</dbReference>
<name>X1HS71_9ZZZZ</name>
<protein>
    <submittedName>
        <fullName evidence="1">Uncharacterized protein</fullName>
    </submittedName>
</protein>
<reference evidence="1" key="1">
    <citation type="journal article" date="2014" name="Front. Microbiol.">
        <title>High frequency of phylogenetically diverse reductive dehalogenase-homologous genes in deep subseafloor sedimentary metagenomes.</title>
        <authorList>
            <person name="Kawai M."/>
            <person name="Futagami T."/>
            <person name="Toyoda A."/>
            <person name="Takaki Y."/>
            <person name="Nishi S."/>
            <person name="Hori S."/>
            <person name="Arai W."/>
            <person name="Tsubouchi T."/>
            <person name="Morono Y."/>
            <person name="Uchiyama I."/>
            <person name="Ito T."/>
            <person name="Fujiyama A."/>
            <person name="Inagaki F."/>
            <person name="Takami H."/>
        </authorList>
    </citation>
    <scope>NUCLEOTIDE SEQUENCE</scope>
    <source>
        <strain evidence="1">Expedition CK06-06</strain>
    </source>
</reference>
<gene>
    <name evidence="1" type="ORF">S03H2_32980</name>
</gene>
<dbReference type="AlphaFoldDB" id="X1HS71"/>